<dbReference type="EMBL" id="BK014799">
    <property type="protein sequence ID" value="DAD76345.1"/>
    <property type="molecule type" value="Genomic_DNA"/>
</dbReference>
<reference evidence="1" key="1">
    <citation type="journal article" date="2021" name="Proc. Natl. Acad. Sci. U.S.A.">
        <title>A Catalog of Tens of Thousands of Viruses from Human Metagenomes Reveals Hidden Associations with Chronic Diseases.</title>
        <authorList>
            <person name="Tisza M.J."/>
            <person name="Buck C.B."/>
        </authorList>
    </citation>
    <scope>NUCLEOTIDE SEQUENCE</scope>
    <source>
        <strain evidence="1">Ctxjx4</strain>
    </source>
</reference>
<organism evidence="1">
    <name type="scientific">Siphoviridae sp. ctxjx4</name>
    <dbReference type="NCBI Taxonomy" id="2826522"/>
    <lineage>
        <taxon>Viruses</taxon>
        <taxon>Duplodnaviria</taxon>
        <taxon>Heunggongvirae</taxon>
        <taxon>Uroviricota</taxon>
        <taxon>Caudoviricetes</taxon>
    </lineage>
</organism>
<accession>A0A8S5M1Z9</accession>
<sequence length="38" mass="4275">MPHLEVHNYDSRDVIICHICAIVGFTENLIVGLNLVLI</sequence>
<proteinExistence type="predicted"/>
<protein>
    <submittedName>
        <fullName evidence="1">Uncharacterized protein</fullName>
    </submittedName>
</protein>
<evidence type="ECO:0000313" key="1">
    <source>
        <dbReference type="EMBL" id="DAD76345.1"/>
    </source>
</evidence>
<name>A0A8S5M1Z9_9CAUD</name>